<dbReference type="OrthoDB" id="8305418at2"/>
<keyword evidence="1" id="KW-0812">Transmembrane</keyword>
<accession>A0A7W6ZPQ8</accession>
<dbReference type="Proteomes" id="UP000543836">
    <property type="component" value="Unassembled WGS sequence"/>
</dbReference>
<gene>
    <name evidence="2" type="ORF">GGE60_000570</name>
</gene>
<reference evidence="2 3" key="1">
    <citation type="submission" date="2020-08" db="EMBL/GenBank/DDBJ databases">
        <title>Genomic Encyclopedia of Type Strains, Phase IV (KMG-V): Genome sequencing to study the core and pangenomes of soil and plant-associated prokaryotes.</title>
        <authorList>
            <person name="Whitman W."/>
        </authorList>
    </citation>
    <scope>NUCLEOTIDE SEQUENCE [LARGE SCALE GENOMIC DNA]</scope>
    <source>
        <strain evidence="2 3">SEMIA 492</strain>
    </source>
</reference>
<feature type="transmembrane region" description="Helical" evidence="1">
    <location>
        <begin position="42"/>
        <end position="63"/>
    </location>
</feature>
<evidence type="ECO:0000313" key="3">
    <source>
        <dbReference type="Proteomes" id="UP000543836"/>
    </source>
</evidence>
<evidence type="ECO:0000313" key="2">
    <source>
        <dbReference type="EMBL" id="MBB4566482.1"/>
    </source>
</evidence>
<keyword evidence="1" id="KW-1133">Transmembrane helix</keyword>
<proteinExistence type="predicted"/>
<organism evidence="2 3">
    <name type="scientific">Rhizobium leucaenae</name>
    <dbReference type="NCBI Taxonomy" id="29450"/>
    <lineage>
        <taxon>Bacteria</taxon>
        <taxon>Pseudomonadati</taxon>
        <taxon>Pseudomonadota</taxon>
        <taxon>Alphaproteobacteria</taxon>
        <taxon>Hyphomicrobiales</taxon>
        <taxon>Rhizobiaceae</taxon>
        <taxon>Rhizobium/Agrobacterium group</taxon>
        <taxon>Rhizobium</taxon>
    </lineage>
</organism>
<evidence type="ECO:0000256" key="1">
    <source>
        <dbReference type="SAM" id="Phobius"/>
    </source>
</evidence>
<sequence length="106" mass="11120">MHRMALYLVLVAALPLAILAAALPANSYKAQGITALDCDGPIGVVIIALPAILIYAVGTILLYRDGSRRLHRIAALCCLLVTLAVGWNFIAAVRVSYGDASIEACA</sequence>
<keyword evidence="1" id="KW-0472">Membrane</keyword>
<dbReference type="EMBL" id="JACIIG010000001">
    <property type="protein sequence ID" value="MBB4566482.1"/>
    <property type="molecule type" value="Genomic_DNA"/>
</dbReference>
<dbReference type="GeneID" id="32527594"/>
<feature type="transmembrane region" description="Helical" evidence="1">
    <location>
        <begin position="70"/>
        <end position="90"/>
    </location>
</feature>
<protein>
    <submittedName>
        <fullName evidence="2">Uncharacterized BrkB/YihY/UPF0761 family membrane protein</fullName>
    </submittedName>
</protein>
<keyword evidence="3" id="KW-1185">Reference proteome</keyword>
<dbReference type="RefSeq" id="WP_028752877.1">
    <property type="nucleotide sequence ID" value="NZ_JACIIG010000001.1"/>
</dbReference>
<comment type="caution">
    <text evidence="2">The sequence shown here is derived from an EMBL/GenBank/DDBJ whole genome shotgun (WGS) entry which is preliminary data.</text>
</comment>
<name>A0A7W6ZPQ8_9HYPH</name>
<dbReference type="AlphaFoldDB" id="A0A7W6ZPQ8"/>